<dbReference type="InterPro" id="IPR000772">
    <property type="entry name" value="Ricin_B_lectin"/>
</dbReference>
<feature type="domain" description="Ricin B lectin" evidence="1">
    <location>
        <begin position="10"/>
        <end position="68"/>
    </location>
</feature>
<dbReference type="RefSeq" id="WP_131956206.1">
    <property type="nucleotide sequence ID" value="NZ_SMFL01000001.1"/>
</dbReference>
<dbReference type="SUPFAM" id="SSF50370">
    <property type="entry name" value="Ricin B-like lectins"/>
    <property type="match status" value="2"/>
</dbReference>
<name>A0A4R5DWU3_9BACT</name>
<dbReference type="OrthoDB" id="273314at2"/>
<accession>A0A4R5DWU3</accession>
<dbReference type="Proteomes" id="UP000294850">
    <property type="component" value="Unassembled WGS sequence"/>
</dbReference>
<keyword evidence="3" id="KW-1185">Reference proteome</keyword>
<dbReference type="EMBL" id="SMFL01000001">
    <property type="protein sequence ID" value="TDE18367.1"/>
    <property type="molecule type" value="Genomic_DNA"/>
</dbReference>
<sequence>MKQWTYAGGNNQKWFLGSWGDGTYKISPKHAPSMVADTEGISGDDGAGLHLWQPFGTDNQRFYLDPANCSTSNNCDFNVITSGPTTNPTPGQNISLNSSCSGSDCGSVTYSWSGNGISGNSNSYNLNAPSPGTYVYNLTISKGGCSSQSRNVTVTVVSGSSGSGLANGCYTIKAKHSNKFMQPDNNNDGASIKQYGANGQTNQIFQLSFVDGDCYKIQSKSSNKVWDATGSSYGSTINQYDWYNTNNQKWILSLQGDATFTASAKNSAGLLADIESVSIYDGGYLHLWGNLNADNQRFYFSPVGCGNNNSTCDFNISSGSSNSAPSINNPIQLNASCNGGDCGAVTYSWDGNGISGNNSSVNINAPSSPGTYYYTVTASKNGCSNKSSTVSITVGGSSSGVNCNAMYGHMDAGCAAINGWIYDSSQPNTVINVDIFEGTTLIQGNVPASIFRQDLVDANIGNGVHGFQIATPSFLLNGQNRSIRVQASGCSYELINSPKTINCSPNARIGQAEAFTNKGSQQEMESDLIVAPNPNIGTFEVSFFLEINKNAVLNVIDMQGKKCL</sequence>
<comment type="caution">
    <text evidence="2">The sequence shown here is derived from an EMBL/GenBank/DDBJ whole genome shotgun (WGS) entry which is preliminary data.</text>
</comment>
<dbReference type="Gene3D" id="2.80.10.50">
    <property type="match status" value="2"/>
</dbReference>
<feature type="domain" description="Ricin B lectin" evidence="1">
    <location>
        <begin position="166"/>
        <end position="240"/>
    </location>
</feature>
<dbReference type="Gene3D" id="2.60.40.10">
    <property type="entry name" value="Immunoglobulins"/>
    <property type="match status" value="2"/>
</dbReference>
<evidence type="ECO:0000313" key="3">
    <source>
        <dbReference type="Proteomes" id="UP000294850"/>
    </source>
</evidence>
<proteinExistence type="predicted"/>
<dbReference type="InterPro" id="IPR013783">
    <property type="entry name" value="Ig-like_fold"/>
</dbReference>
<protein>
    <recommendedName>
        <fullName evidence="1">Ricin B lectin domain-containing protein</fullName>
    </recommendedName>
</protein>
<organism evidence="2 3">
    <name type="scientific">Dyadobacter psychrotolerans</name>
    <dbReference type="NCBI Taxonomy" id="2541721"/>
    <lineage>
        <taxon>Bacteria</taxon>
        <taxon>Pseudomonadati</taxon>
        <taxon>Bacteroidota</taxon>
        <taxon>Cytophagia</taxon>
        <taxon>Cytophagales</taxon>
        <taxon>Spirosomataceae</taxon>
        <taxon>Dyadobacter</taxon>
    </lineage>
</organism>
<evidence type="ECO:0000259" key="1">
    <source>
        <dbReference type="Pfam" id="PF14200"/>
    </source>
</evidence>
<dbReference type="AlphaFoldDB" id="A0A4R5DWU3"/>
<gene>
    <name evidence="2" type="ORF">E0F88_02160</name>
</gene>
<evidence type="ECO:0000313" key="2">
    <source>
        <dbReference type="EMBL" id="TDE18367.1"/>
    </source>
</evidence>
<dbReference type="Pfam" id="PF14200">
    <property type="entry name" value="RicinB_lectin_2"/>
    <property type="match status" value="2"/>
</dbReference>
<dbReference type="CDD" id="cd00161">
    <property type="entry name" value="beta-trefoil_Ricin-like"/>
    <property type="match status" value="2"/>
</dbReference>
<dbReference type="InterPro" id="IPR035992">
    <property type="entry name" value="Ricin_B-like_lectins"/>
</dbReference>
<reference evidence="2 3" key="1">
    <citation type="submission" date="2019-03" db="EMBL/GenBank/DDBJ databases">
        <title>Dyadobacter AR-3-6 sp. nov., isolated from arctic soil.</title>
        <authorList>
            <person name="Chaudhary D.K."/>
        </authorList>
    </citation>
    <scope>NUCLEOTIDE SEQUENCE [LARGE SCALE GENOMIC DNA]</scope>
    <source>
        <strain evidence="2 3">AR-3-6</strain>
    </source>
</reference>